<name>A0AAD9IQN3_9ANNE</name>
<evidence type="ECO:0000313" key="3">
    <source>
        <dbReference type="Proteomes" id="UP001208570"/>
    </source>
</evidence>
<keyword evidence="1" id="KW-0472">Membrane</keyword>
<dbReference type="AlphaFoldDB" id="A0AAD9IQN3"/>
<dbReference type="EMBL" id="JAODUP010002271">
    <property type="protein sequence ID" value="KAK2138876.1"/>
    <property type="molecule type" value="Genomic_DNA"/>
</dbReference>
<accession>A0AAD9IQN3</accession>
<keyword evidence="1" id="KW-0812">Transmembrane</keyword>
<evidence type="ECO:0000313" key="2">
    <source>
        <dbReference type="EMBL" id="KAK2138876.1"/>
    </source>
</evidence>
<gene>
    <name evidence="2" type="ORF">LSH36_2277g00003</name>
</gene>
<keyword evidence="1" id="KW-1133">Transmembrane helix</keyword>
<evidence type="ECO:0000256" key="1">
    <source>
        <dbReference type="SAM" id="Phobius"/>
    </source>
</evidence>
<protein>
    <submittedName>
        <fullName evidence="2">Uncharacterized protein</fullName>
    </submittedName>
</protein>
<feature type="transmembrane region" description="Helical" evidence="1">
    <location>
        <begin position="22"/>
        <end position="41"/>
    </location>
</feature>
<proteinExistence type="predicted"/>
<dbReference type="Proteomes" id="UP001208570">
    <property type="component" value="Unassembled WGS sequence"/>
</dbReference>
<comment type="caution">
    <text evidence="2">The sequence shown here is derived from an EMBL/GenBank/DDBJ whole genome shotgun (WGS) entry which is preliminary data.</text>
</comment>
<sequence>MIQYLCGRNISSLVIMVQKTNFCLHLCLVLNMSSLSFRMFIWRSLIRLPENHAAYGALVDKGTHPSYEKLHETYPIKCQKLLCVLQRRKILWQFYCHKTVKEEWKYDTADDNK</sequence>
<reference evidence="2" key="1">
    <citation type="journal article" date="2023" name="Mol. Biol. Evol.">
        <title>Third-Generation Sequencing Reveals the Adaptive Role of the Epigenome in Three Deep-Sea Polychaetes.</title>
        <authorList>
            <person name="Perez M."/>
            <person name="Aroh O."/>
            <person name="Sun Y."/>
            <person name="Lan Y."/>
            <person name="Juniper S.K."/>
            <person name="Young C.R."/>
            <person name="Angers B."/>
            <person name="Qian P.Y."/>
        </authorList>
    </citation>
    <scope>NUCLEOTIDE SEQUENCE</scope>
    <source>
        <strain evidence="2">P08H-3</strain>
    </source>
</reference>
<keyword evidence="3" id="KW-1185">Reference proteome</keyword>
<organism evidence="2 3">
    <name type="scientific">Paralvinella palmiformis</name>
    <dbReference type="NCBI Taxonomy" id="53620"/>
    <lineage>
        <taxon>Eukaryota</taxon>
        <taxon>Metazoa</taxon>
        <taxon>Spiralia</taxon>
        <taxon>Lophotrochozoa</taxon>
        <taxon>Annelida</taxon>
        <taxon>Polychaeta</taxon>
        <taxon>Sedentaria</taxon>
        <taxon>Canalipalpata</taxon>
        <taxon>Terebellida</taxon>
        <taxon>Terebelliformia</taxon>
        <taxon>Alvinellidae</taxon>
        <taxon>Paralvinella</taxon>
    </lineage>
</organism>